<accession>A0A9Q0R9Z2</accession>
<comment type="caution">
    <text evidence="3">The sequence shown here is derived from an EMBL/GenBank/DDBJ whole genome shotgun (WGS) entry which is preliminary data.</text>
</comment>
<keyword evidence="4" id="KW-1185">Reference proteome</keyword>
<proteinExistence type="predicted"/>
<evidence type="ECO:0000256" key="1">
    <source>
        <dbReference type="SAM" id="Phobius"/>
    </source>
</evidence>
<gene>
    <name evidence="3" type="ORF">M0811_01579</name>
</gene>
<organism evidence="3 4">
    <name type="scientific">Anaeramoeba ignava</name>
    <name type="common">Anaerobic marine amoeba</name>
    <dbReference type="NCBI Taxonomy" id="1746090"/>
    <lineage>
        <taxon>Eukaryota</taxon>
        <taxon>Metamonada</taxon>
        <taxon>Anaeramoebidae</taxon>
        <taxon>Anaeramoeba</taxon>
    </lineage>
</organism>
<reference evidence="3" key="1">
    <citation type="submission" date="2022-10" db="EMBL/GenBank/DDBJ databases">
        <title>Novel sulphate-reducing endosymbionts in the free-living metamonad Anaeramoeba.</title>
        <authorList>
            <person name="Jerlstrom-Hultqvist J."/>
            <person name="Cepicka I."/>
            <person name="Gallot-Lavallee L."/>
            <person name="Salas-Leiva D."/>
            <person name="Curtis B.A."/>
            <person name="Zahonova K."/>
            <person name="Pipaliya S."/>
            <person name="Dacks J."/>
            <person name="Roger A.J."/>
        </authorList>
    </citation>
    <scope>NUCLEOTIDE SEQUENCE</scope>
    <source>
        <strain evidence="3">BMAN</strain>
    </source>
</reference>
<dbReference type="SUPFAM" id="SSF49313">
    <property type="entry name" value="Cadherin-like"/>
    <property type="match status" value="2"/>
</dbReference>
<dbReference type="GO" id="GO:0016020">
    <property type="term" value="C:membrane"/>
    <property type="evidence" value="ECO:0007669"/>
    <property type="project" value="InterPro"/>
</dbReference>
<feature type="signal peptide" evidence="2">
    <location>
        <begin position="1"/>
        <end position="20"/>
    </location>
</feature>
<evidence type="ECO:0000313" key="3">
    <source>
        <dbReference type="EMBL" id="KAJ5072564.1"/>
    </source>
</evidence>
<dbReference type="InterPro" id="IPR015919">
    <property type="entry name" value="Cadherin-like_sf"/>
</dbReference>
<dbReference type="GO" id="GO:0005509">
    <property type="term" value="F:calcium ion binding"/>
    <property type="evidence" value="ECO:0007669"/>
    <property type="project" value="InterPro"/>
</dbReference>
<feature type="chain" id="PRO_5040425090" evidence="2">
    <location>
        <begin position="21"/>
        <end position="588"/>
    </location>
</feature>
<dbReference type="InterPro" id="IPR013783">
    <property type="entry name" value="Ig-like_fold"/>
</dbReference>
<dbReference type="Gene3D" id="2.60.40.10">
    <property type="entry name" value="Immunoglobulins"/>
    <property type="match status" value="1"/>
</dbReference>
<evidence type="ECO:0000313" key="4">
    <source>
        <dbReference type="Proteomes" id="UP001149090"/>
    </source>
</evidence>
<sequence>MFLQLIFLSFLFSFSIEITGFCRINKDFQVNTNFTESQQAGSLASFEGEGRFLAVWESEHEQRSYFDIFGQFFNSTGGKIGEEFKISNDTSSIEQSPELANLANGGYLVIWESWNVGLNNVIKCQIFFNNGTKNGDEFVVHQSADIYSESPTVCGLLNEGFVVGDLQESPAIADLSNGGFVVVWMNYNSSISLYNILGQIFTENGTPVWDVFQANDNDGNNKRGPSVSSLPNGCFVVVWESISLDGLYEIVAQIFWINGTKNGEKIPINEKRSTKPESPEVVVVSENGFLVVWHSYNNDGSSYGIFAQIVSLNGTKNGSNFQVNEFVISSQINPDAAPLFDDESFVVIWESDYQDENEWGIFGQIFTRESGNVVGTIPDQHYDIGDPISFNISSGLFVFDNISDIEYSSELQNGDQLPPWIDFNPLSYFFYGVAQQAFNQTIKVIANKYQCSFELFAPFQLVVFDTISCNISNFSTTVTMYSSFEFVFPENLFSFSVPSAISTNMTLLNGDPLPYYLHYDPDESRLFGTASGLEEMDLKIIGTENIFNTQAYSILHIFKTYPQVSSVSFLFPNYLVDLMIIFILGIIL</sequence>
<protein>
    <submittedName>
        <fullName evidence="3">Uncharacterized protein</fullName>
    </submittedName>
</protein>
<dbReference type="OrthoDB" id="298253at2759"/>
<keyword evidence="1" id="KW-0472">Membrane</keyword>
<evidence type="ECO:0000256" key="2">
    <source>
        <dbReference type="SAM" id="SignalP"/>
    </source>
</evidence>
<name>A0A9Q0R9Z2_ANAIG</name>
<keyword evidence="1" id="KW-0812">Transmembrane</keyword>
<dbReference type="AlphaFoldDB" id="A0A9Q0R9Z2"/>
<keyword evidence="1" id="KW-1133">Transmembrane helix</keyword>
<keyword evidence="2" id="KW-0732">Signal</keyword>
<dbReference type="EMBL" id="JAPDFW010000081">
    <property type="protein sequence ID" value="KAJ5072564.1"/>
    <property type="molecule type" value="Genomic_DNA"/>
</dbReference>
<feature type="transmembrane region" description="Helical" evidence="1">
    <location>
        <begin position="569"/>
        <end position="587"/>
    </location>
</feature>
<dbReference type="Proteomes" id="UP001149090">
    <property type="component" value="Unassembled WGS sequence"/>
</dbReference>